<evidence type="ECO:0000256" key="1">
    <source>
        <dbReference type="ARBA" id="ARBA00004141"/>
    </source>
</evidence>
<comment type="caution">
    <text evidence="7">The sequence shown here is derived from an EMBL/GenBank/DDBJ whole genome shotgun (WGS) entry which is preliminary data.</text>
</comment>
<feature type="transmembrane region" description="Helical" evidence="6">
    <location>
        <begin position="193"/>
        <end position="214"/>
    </location>
</feature>
<feature type="transmembrane region" description="Helical" evidence="6">
    <location>
        <begin position="64"/>
        <end position="83"/>
    </location>
</feature>
<keyword evidence="3 6" id="KW-0812">Transmembrane</keyword>
<gene>
    <name evidence="7" type="ORF">VFPPC_02114</name>
</gene>
<proteinExistence type="inferred from homology"/>
<dbReference type="PANTHER" id="PTHR31123:SF4">
    <property type="entry name" value="PROTEIN ALCS"/>
    <property type="match status" value="1"/>
</dbReference>
<name>A0A179F6N2_METCM</name>
<comment type="subcellular location">
    <subcellularLocation>
        <location evidence="1">Membrane</location>
        <topology evidence="1">Multi-pass membrane protein</topology>
    </subcellularLocation>
</comment>
<keyword evidence="8" id="KW-1185">Reference proteome</keyword>
<accession>A0A179F6N2</accession>
<dbReference type="PANTHER" id="PTHR31123">
    <property type="entry name" value="ACCUMULATION OF DYADS PROTEIN 2-RELATED"/>
    <property type="match status" value="1"/>
</dbReference>
<dbReference type="Proteomes" id="UP000078397">
    <property type="component" value="Unassembled WGS sequence"/>
</dbReference>
<dbReference type="Pfam" id="PF01184">
    <property type="entry name" value="Gpr1_Fun34_YaaH"/>
    <property type="match status" value="1"/>
</dbReference>
<feature type="transmembrane region" description="Helical" evidence="6">
    <location>
        <begin position="122"/>
        <end position="149"/>
    </location>
</feature>
<evidence type="ECO:0000313" key="7">
    <source>
        <dbReference type="EMBL" id="OAQ61098.1"/>
    </source>
</evidence>
<evidence type="ECO:0000256" key="5">
    <source>
        <dbReference type="ARBA" id="ARBA00023136"/>
    </source>
</evidence>
<dbReference type="KEGG" id="pchm:VFPPC_02114"/>
<sequence>MSDEERKVQSSQHSQDLEHMEALNKFRSAASVAMTPELFEKLYLSPQNKIHGDLRKTFANPTPIPIAGFLLCLTPLSMDLMGWRGAGGNGAASIAVYFFQGGILMTIGGILEWILGNTFPAVVFSVFGTFWLAYGGLLNPSFAAFSSYAPPDAKSAAEGLQTTGFNASIAYWFLFMGVICFVFLICSLRTNIVFFTIFLSLVIAFGLLTGAFLLNADDISGNTSKAHKLIVGAGACTFITSMSGWYIFLALLLASVDFPIQIPVGDLSTVIKGKSEKL</sequence>
<dbReference type="RefSeq" id="XP_018138907.1">
    <property type="nucleotide sequence ID" value="XM_018281822.1"/>
</dbReference>
<organism evidence="7 8">
    <name type="scientific">Pochonia chlamydosporia 170</name>
    <dbReference type="NCBI Taxonomy" id="1380566"/>
    <lineage>
        <taxon>Eukaryota</taxon>
        <taxon>Fungi</taxon>
        <taxon>Dikarya</taxon>
        <taxon>Ascomycota</taxon>
        <taxon>Pezizomycotina</taxon>
        <taxon>Sordariomycetes</taxon>
        <taxon>Hypocreomycetidae</taxon>
        <taxon>Hypocreales</taxon>
        <taxon>Clavicipitaceae</taxon>
        <taxon>Pochonia</taxon>
    </lineage>
</organism>
<keyword evidence="5 6" id="KW-0472">Membrane</keyword>
<evidence type="ECO:0000256" key="2">
    <source>
        <dbReference type="ARBA" id="ARBA00005587"/>
    </source>
</evidence>
<evidence type="ECO:0000313" key="8">
    <source>
        <dbReference type="Proteomes" id="UP000078397"/>
    </source>
</evidence>
<dbReference type="OrthoDB" id="3648309at2759"/>
<feature type="transmembrane region" description="Helical" evidence="6">
    <location>
        <begin position="169"/>
        <end position="186"/>
    </location>
</feature>
<reference evidence="7 8" key="1">
    <citation type="journal article" date="2016" name="PLoS Pathog.">
        <title>Biosynthesis of antibiotic leucinostatins in bio-control fungus Purpureocillium lilacinum and their inhibition on phytophthora revealed by genome mining.</title>
        <authorList>
            <person name="Wang G."/>
            <person name="Liu Z."/>
            <person name="Lin R."/>
            <person name="Li E."/>
            <person name="Mao Z."/>
            <person name="Ling J."/>
            <person name="Yang Y."/>
            <person name="Yin W.B."/>
            <person name="Xie B."/>
        </authorList>
    </citation>
    <scope>NUCLEOTIDE SEQUENCE [LARGE SCALE GENOMIC DNA]</scope>
    <source>
        <strain evidence="7">170</strain>
    </source>
</reference>
<dbReference type="EMBL" id="LSBJ02000001">
    <property type="protein sequence ID" value="OAQ61098.1"/>
    <property type="molecule type" value="Genomic_DNA"/>
</dbReference>
<dbReference type="InterPro" id="IPR000791">
    <property type="entry name" value="Gpr1/Fun34/SatP-like"/>
</dbReference>
<protein>
    <submittedName>
        <fullName evidence="7">Plasma membrane ammonium transporter (Ato3)</fullName>
    </submittedName>
</protein>
<evidence type="ECO:0000256" key="6">
    <source>
        <dbReference type="SAM" id="Phobius"/>
    </source>
</evidence>
<dbReference type="AlphaFoldDB" id="A0A179F6N2"/>
<evidence type="ECO:0000256" key="3">
    <source>
        <dbReference type="ARBA" id="ARBA00022692"/>
    </source>
</evidence>
<dbReference type="STRING" id="1380566.A0A179F6N2"/>
<comment type="similarity">
    <text evidence="2">Belongs to the acetate uptake transporter (AceTr) (TC 2.A.96) family.</text>
</comment>
<keyword evidence="4 6" id="KW-1133">Transmembrane helix</keyword>
<feature type="transmembrane region" description="Helical" evidence="6">
    <location>
        <begin position="95"/>
        <end position="115"/>
    </location>
</feature>
<evidence type="ECO:0000256" key="4">
    <source>
        <dbReference type="ARBA" id="ARBA00022989"/>
    </source>
</evidence>
<dbReference type="GO" id="GO:0005886">
    <property type="term" value="C:plasma membrane"/>
    <property type="evidence" value="ECO:0007669"/>
    <property type="project" value="TreeGrafter"/>
</dbReference>
<feature type="transmembrane region" description="Helical" evidence="6">
    <location>
        <begin position="229"/>
        <end position="253"/>
    </location>
</feature>
<dbReference type="GeneID" id="28845816"/>
<dbReference type="GO" id="GO:0015123">
    <property type="term" value="F:acetate transmembrane transporter activity"/>
    <property type="evidence" value="ECO:0007669"/>
    <property type="project" value="TreeGrafter"/>
</dbReference>
<dbReference type="InterPro" id="IPR051633">
    <property type="entry name" value="AceTr"/>
</dbReference>